<accession>A0ACB8ANX1</accession>
<evidence type="ECO:0000313" key="2">
    <source>
        <dbReference type="Proteomes" id="UP000790377"/>
    </source>
</evidence>
<sequence length="172" mass="18959">MGWKNVNAIIEGKLYLGNILAATSTRSLTERRITHIVSVCCDPIPAEVPESGISHLRIPVEDVDYADLLIEMPKTCRFIDQAIRSGGTVLVHCGQGLTRSATIVAAYLMCTKRISASQAMDEIRKAREQAWFNAGFQEQLVLFGLCRYAPTTSCGIYAGWKANVSKHLNQSK</sequence>
<keyword evidence="2" id="KW-1185">Reference proteome</keyword>
<dbReference type="Proteomes" id="UP000790377">
    <property type="component" value="Unassembled WGS sequence"/>
</dbReference>
<protein>
    <submittedName>
        <fullName evidence="1">Protein-tyrosine phosphatase-like protein</fullName>
    </submittedName>
</protein>
<proteinExistence type="predicted"/>
<gene>
    <name evidence="1" type="ORF">BJ138DRAFT_403320</name>
</gene>
<name>A0ACB8ANX1_9AGAM</name>
<dbReference type="EMBL" id="MU267614">
    <property type="protein sequence ID" value="KAH7914428.1"/>
    <property type="molecule type" value="Genomic_DNA"/>
</dbReference>
<organism evidence="1 2">
    <name type="scientific">Hygrophoropsis aurantiaca</name>
    <dbReference type="NCBI Taxonomy" id="72124"/>
    <lineage>
        <taxon>Eukaryota</taxon>
        <taxon>Fungi</taxon>
        <taxon>Dikarya</taxon>
        <taxon>Basidiomycota</taxon>
        <taxon>Agaricomycotina</taxon>
        <taxon>Agaricomycetes</taxon>
        <taxon>Agaricomycetidae</taxon>
        <taxon>Boletales</taxon>
        <taxon>Coniophorineae</taxon>
        <taxon>Hygrophoropsidaceae</taxon>
        <taxon>Hygrophoropsis</taxon>
    </lineage>
</organism>
<reference evidence="1" key="1">
    <citation type="journal article" date="2021" name="New Phytol.">
        <title>Evolutionary innovations through gain and loss of genes in the ectomycorrhizal Boletales.</title>
        <authorList>
            <person name="Wu G."/>
            <person name="Miyauchi S."/>
            <person name="Morin E."/>
            <person name="Kuo A."/>
            <person name="Drula E."/>
            <person name="Varga T."/>
            <person name="Kohler A."/>
            <person name="Feng B."/>
            <person name="Cao Y."/>
            <person name="Lipzen A."/>
            <person name="Daum C."/>
            <person name="Hundley H."/>
            <person name="Pangilinan J."/>
            <person name="Johnson J."/>
            <person name="Barry K."/>
            <person name="LaButti K."/>
            <person name="Ng V."/>
            <person name="Ahrendt S."/>
            <person name="Min B."/>
            <person name="Choi I.G."/>
            <person name="Park H."/>
            <person name="Plett J.M."/>
            <person name="Magnuson J."/>
            <person name="Spatafora J.W."/>
            <person name="Nagy L.G."/>
            <person name="Henrissat B."/>
            <person name="Grigoriev I.V."/>
            <person name="Yang Z.L."/>
            <person name="Xu J."/>
            <person name="Martin F.M."/>
        </authorList>
    </citation>
    <scope>NUCLEOTIDE SEQUENCE</scope>
    <source>
        <strain evidence="1">ATCC 28755</strain>
    </source>
</reference>
<comment type="caution">
    <text evidence="1">The sequence shown here is derived from an EMBL/GenBank/DDBJ whole genome shotgun (WGS) entry which is preliminary data.</text>
</comment>
<evidence type="ECO:0000313" key="1">
    <source>
        <dbReference type="EMBL" id="KAH7914428.1"/>
    </source>
</evidence>